<feature type="modified residue" description="4-aspartylphosphate" evidence="3">
    <location>
        <position position="116"/>
    </location>
</feature>
<dbReference type="AlphaFoldDB" id="A0A5C5Y1X3"/>
<gene>
    <name evidence="6" type="primary">regA</name>
    <name evidence="6" type="ORF">CA85_23930</name>
</gene>
<name>A0A5C5Y1X3_9BACT</name>
<sequence>MCPFAQFIALPFSRVVGMLKKMAQATMLNSVPPDTLFHFIEGLVVTLPPEYSDPSEACTAETVGAQSILLVDDTEVLRERLAVAMRSRGLEVQTAGNFDEAVSVFSRRPTDLAVLDLRMPGRSGLDLLRKLLQLKPDCRIIMLSGFGSIPASIDAVRAGAVNFLSKPADADDILSAFVRGDEPIVPEGGLAFPAPSLARNEWEHIHRVLADCNNNISEAARRLGIHRRSLQRKLRKRAPIDPKTPAAEDFYEGEEEWEGGSVGEESDE</sequence>
<dbReference type="InterPro" id="IPR011006">
    <property type="entry name" value="CheY-like_superfamily"/>
</dbReference>
<reference evidence="6 7" key="1">
    <citation type="submission" date="2019-02" db="EMBL/GenBank/DDBJ databases">
        <title>Deep-cultivation of Planctomycetes and their phenomic and genomic characterization uncovers novel biology.</title>
        <authorList>
            <person name="Wiegand S."/>
            <person name="Jogler M."/>
            <person name="Boedeker C."/>
            <person name="Pinto D."/>
            <person name="Vollmers J."/>
            <person name="Rivas-Marin E."/>
            <person name="Kohn T."/>
            <person name="Peeters S.H."/>
            <person name="Heuer A."/>
            <person name="Rast P."/>
            <person name="Oberbeckmann S."/>
            <person name="Bunk B."/>
            <person name="Jeske O."/>
            <person name="Meyerdierks A."/>
            <person name="Storesund J.E."/>
            <person name="Kallscheuer N."/>
            <person name="Luecker S."/>
            <person name="Lage O.M."/>
            <person name="Pohl T."/>
            <person name="Merkel B.J."/>
            <person name="Hornburger P."/>
            <person name="Mueller R.-W."/>
            <person name="Bruemmer F."/>
            <person name="Labrenz M."/>
            <person name="Spormann A.M."/>
            <person name="Op Den Camp H."/>
            <person name="Overmann J."/>
            <person name="Amann R."/>
            <person name="Jetten M.S.M."/>
            <person name="Mascher T."/>
            <person name="Medema M.H."/>
            <person name="Devos D.P."/>
            <person name="Kaster A.-K."/>
            <person name="Ovreas L."/>
            <person name="Rohde M."/>
            <person name="Galperin M.Y."/>
            <person name="Jogler C."/>
        </authorList>
    </citation>
    <scope>NUCLEOTIDE SEQUENCE [LARGE SCALE GENOMIC DNA]</scope>
    <source>
        <strain evidence="6 7">CA85</strain>
    </source>
</reference>
<dbReference type="InterPro" id="IPR002197">
    <property type="entry name" value="HTH_Fis"/>
</dbReference>
<dbReference type="GO" id="GO:0000160">
    <property type="term" value="P:phosphorelay signal transduction system"/>
    <property type="evidence" value="ECO:0007669"/>
    <property type="project" value="UniProtKB-KW"/>
</dbReference>
<dbReference type="PANTHER" id="PTHR44591">
    <property type="entry name" value="STRESS RESPONSE REGULATOR PROTEIN 1"/>
    <property type="match status" value="1"/>
</dbReference>
<dbReference type="Proteomes" id="UP000318053">
    <property type="component" value="Unassembled WGS sequence"/>
</dbReference>
<dbReference type="PANTHER" id="PTHR44591:SF14">
    <property type="entry name" value="PROTEIN PILG"/>
    <property type="match status" value="1"/>
</dbReference>
<evidence type="ECO:0000259" key="5">
    <source>
        <dbReference type="PROSITE" id="PS50110"/>
    </source>
</evidence>
<dbReference type="SMART" id="SM00448">
    <property type="entry name" value="REC"/>
    <property type="match status" value="1"/>
</dbReference>
<feature type="region of interest" description="Disordered" evidence="4">
    <location>
        <begin position="235"/>
        <end position="268"/>
    </location>
</feature>
<dbReference type="InterPro" id="IPR009057">
    <property type="entry name" value="Homeodomain-like_sf"/>
</dbReference>
<comment type="caution">
    <text evidence="6">The sequence shown here is derived from an EMBL/GenBank/DDBJ whole genome shotgun (WGS) entry which is preliminary data.</text>
</comment>
<evidence type="ECO:0000313" key="6">
    <source>
        <dbReference type="EMBL" id="TWT67542.1"/>
    </source>
</evidence>
<accession>A0A5C5Y1X3</accession>
<dbReference type="InterPro" id="IPR050595">
    <property type="entry name" value="Bact_response_regulator"/>
</dbReference>
<keyword evidence="1 3" id="KW-0597">Phosphoprotein</keyword>
<proteinExistence type="predicted"/>
<evidence type="ECO:0000256" key="1">
    <source>
        <dbReference type="ARBA" id="ARBA00022553"/>
    </source>
</evidence>
<keyword evidence="7" id="KW-1185">Reference proteome</keyword>
<evidence type="ECO:0000256" key="2">
    <source>
        <dbReference type="ARBA" id="ARBA00023012"/>
    </source>
</evidence>
<feature type="domain" description="Response regulatory" evidence="5">
    <location>
        <begin position="67"/>
        <end position="181"/>
    </location>
</feature>
<evidence type="ECO:0000256" key="4">
    <source>
        <dbReference type="SAM" id="MobiDB-lite"/>
    </source>
</evidence>
<dbReference type="EMBL" id="SJPK01000004">
    <property type="protein sequence ID" value="TWT67542.1"/>
    <property type="molecule type" value="Genomic_DNA"/>
</dbReference>
<evidence type="ECO:0000313" key="7">
    <source>
        <dbReference type="Proteomes" id="UP000318053"/>
    </source>
</evidence>
<dbReference type="Pfam" id="PF02954">
    <property type="entry name" value="HTH_8"/>
    <property type="match status" value="1"/>
</dbReference>
<organism evidence="6 7">
    <name type="scientific">Allorhodopirellula solitaria</name>
    <dbReference type="NCBI Taxonomy" id="2527987"/>
    <lineage>
        <taxon>Bacteria</taxon>
        <taxon>Pseudomonadati</taxon>
        <taxon>Planctomycetota</taxon>
        <taxon>Planctomycetia</taxon>
        <taxon>Pirellulales</taxon>
        <taxon>Pirellulaceae</taxon>
        <taxon>Allorhodopirellula</taxon>
    </lineage>
</organism>
<dbReference type="Gene3D" id="1.10.10.60">
    <property type="entry name" value="Homeodomain-like"/>
    <property type="match status" value="1"/>
</dbReference>
<dbReference type="InterPro" id="IPR001789">
    <property type="entry name" value="Sig_transdc_resp-reg_receiver"/>
</dbReference>
<evidence type="ECO:0000256" key="3">
    <source>
        <dbReference type="PROSITE-ProRule" id="PRU00169"/>
    </source>
</evidence>
<dbReference type="SUPFAM" id="SSF52172">
    <property type="entry name" value="CheY-like"/>
    <property type="match status" value="1"/>
</dbReference>
<dbReference type="GO" id="GO:0043565">
    <property type="term" value="F:sequence-specific DNA binding"/>
    <property type="evidence" value="ECO:0007669"/>
    <property type="project" value="InterPro"/>
</dbReference>
<dbReference type="Gene3D" id="3.40.50.2300">
    <property type="match status" value="1"/>
</dbReference>
<dbReference type="SUPFAM" id="SSF46689">
    <property type="entry name" value="Homeodomain-like"/>
    <property type="match status" value="1"/>
</dbReference>
<protein>
    <submittedName>
        <fullName evidence="6">Photosynthetic apparatus regulatory protein RegA</fullName>
    </submittedName>
</protein>
<dbReference type="Pfam" id="PF00072">
    <property type="entry name" value="Response_reg"/>
    <property type="match status" value="1"/>
</dbReference>
<keyword evidence="2" id="KW-0902">Two-component regulatory system</keyword>
<dbReference type="PRINTS" id="PR01590">
    <property type="entry name" value="HTHFIS"/>
</dbReference>
<dbReference type="PROSITE" id="PS50110">
    <property type="entry name" value="RESPONSE_REGULATORY"/>
    <property type="match status" value="1"/>
</dbReference>
<feature type="compositionally biased region" description="Acidic residues" evidence="4">
    <location>
        <begin position="249"/>
        <end position="268"/>
    </location>
</feature>